<dbReference type="Pfam" id="PF03372">
    <property type="entry name" value="Exo_endo_phos"/>
    <property type="match status" value="1"/>
</dbReference>
<dbReference type="GO" id="GO:0003824">
    <property type="term" value="F:catalytic activity"/>
    <property type="evidence" value="ECO:0007669"/>
    <property type="project" value="InterPro"/>
</dbReference>
<dbReference type="EnsemblBacteria" id="AAK03159">
    <property type="protein sequence ID" value="AAK03159"/>
    <property type="gene ID" value="PM1075"/>
</dbReference>
<feature type="domain" description="Endonuclease/exonuclease/phosphatase" evidence="2">
    <location>
        <begin position="110"/>
        <end position="317"/>
    </location>
</feature>
<protein>
    <recommendedName>
        <fullName evidence="2">Endonuclease/exonuclease/phosphatase domain-containing protein</fullName>
    </recommendedName>
</protein>
<feature type="transmembrane region" description="Helical" evidence="1">
    <location>
        <begin position="39"/>
        <end position="58"/>
    </location>
</feature>
<dbReference type="STRING" id="272843.PM1075"/>
<dbReference type="HOGENOM" id="CLU_052333_0_0_6"/>
<dbReference type="InterPro" id="IPR005135">
    <property type="entry name" value="Endo/exonuclease/phosphatase"/>
</dbReference>
<dbReference type="AlphaFoldDB" id="Q9CLX4"/>
<evidence type="ECO:0000313" key="4">
    <source>
        <dbReference type="Proteomes" id="UP000000809"/>
    </source>
</evidence>
<dbReference type="Gene3D" id="3.60.10.10">
    <property type="entry name" value="Endonuclease/exonuclease/phosphatase"/>
    <property type="match status" value="1"/>
</dbReference>
<dbReference type="SUPFAM" id="SSF56219">
    <property type="entry name" value="DNase I-like"/>
    <property type="match status" value="1"/>
</dbReference>
<proteinExistence type="predicted"/>
<evidence type="ECO:0000256" key="1">
    <source>
        <dbReference type="SAM" id="Phobius"/>
    </source>
</evidence>
<dbReference type="KEGG" id="pmu:PM1075"/>
<keyword evidence="1" id="KW-0812">Transmembrane</keyword>
<evidence type="ECO:0000313" key="3">
    <source>
        <dbReference type="EMBL" id="AAK03159.1"/>
    </source>
</evidence>
<reference evidence="3 4" key="1">
    <citation type="journal article" date="2001" name="Proc. Natl. Acad. Sci. U.S.A.">
        <title>Complete genomic sequence of Pasteurella multocida Pm70.</title>
        <authorList>
            <person name="May B.J."/>
            <person name="Zhang Q."/>
            <person name="Li L.L."/>
            <person name="Paustian M.L."/>
            <person name="Whittam T.S."/>
            <person name="Kapur V."/>
        </authorList>
    </citation>
    <scope>NUCLEOTIDE SEQUENCE [LARGE SCALE GENOMIC DNA]</scope>
    <source>
        <strain evidence="3 4">Pm70</strain>
    </source>
</reference>
<keyword evidence="1" id="KW-1133">Transmembrane helix</keyword>
<feature type="transmembrane region" description="Helical" evidence="1">
    <location>
        <begin position="6"/>
        <end position="27"/>
    </location>
</feature>
<name>Q9CLX4_PASMU</name>
<organism evidence="3 4">
    <name type="scientific">Pasteurella multocida (strain Pm70)</name>
    <dbReference type="NCBI Taxonomy" id="272843"/>
    <lineage>
        <taxon>Bacteria</taxon>
        <taxon>Pseudomonadati</taxon>
        <taxon>Pseudomonadota</taxon>
        <taxon>Gammaproteobacteria</taxon>
        <taxon>Pasteurellales</taxon>
        <taxon>Pasteurellaceae</taxon>
        <taxon>Pasteurella</taxon>
    </lineage>
</organism>
<gene>
    <name evidence="3" type="ordered locus">PM1075</name>
</gene>
<keyword evidence="1" id="KW-0472">Membrane</keyword>
<dbReference type="InterPro" id="IPR036691">
    <property type="entry name" value="Endo/exonu/phosph_ase_sf"/>
</dbReference>
<accession>Q9CLX4</accession>
<evidence type="ECO:0000259" key="2">
    <source>
        <dbReference type="Pfam" id="PF03372"/>
    </source>
</evidence>
<keyword evidence="4" id="KW-1185">Reference proteome</keyword>
<sequence length="365" mass="42400">MTFTCTMDGLLFSFLSIPIIATLLPFLPFNHWTVRIFDFPRLQIAILNFLCLVIGWVALPEPRWLLVILQLLNLTCMGYQIWEIVAYTRLARPQVLQYQGERDQRSISLLTTNVLTPNRQVHKLLSLIEQWQPDVVLTLETDLWWEEKLASLEAHYTYTVKIPLDNLYGMHLYSRLPLRNTEIRHWVQEDIPSIYTEACLPSGEWIHLYCLHPMPPTPTESATSTQRDAELLLVGQEISNNNQSVLVFGDLNDVAWSTTSRLFQKTSGLLDPRVGRGLYSTFHAKYPFLRWPLDHIYHSNDFMMRDIRVLSEIGSDHFPVYGCFQYHPCVEVAQPEPEVEETDHELAQEKIAEADPEKKVIAEKY</sequence>
<dbReference type="EMBL" id="AE004439">
    <property type="protein sequence ID" value="AAK03159.1"/>
    <property type="molecule type" value="Genomic_DNA"/>
</dbReference>
<dbReference type="Proteomes" id="UP000000809">
    <property type="component" value="Chromosome"/>
</dbReference>